<gene>
    <name evidence="3" type="ORF">TeGR_g3148</name>
</gene>
<dbReference type="PANTHER" id="PTHR19308:SF14">
    <property type="entry name" value="START DOMAIN-CONTAINING PROTEIN"/>
    <property type="match status" value="1"/>
</dbReference>
<feature type="transmembrane region" description="Helical" evidence="1">
    <location>
        <begin position="437"/>
        <end position="458"/>
    </location>
</feature>
<evidence type="ECO:0000313" key="3">
    <source>
        <dbReference type="EMBL" id="GMI26989.1"/>
    </source>
</evidence>
<evidence type="ECO:0000259" key="2">
    <source>
        <dbReference type="Pfam" id="PF01852"/>
    </source>
</evidence>
<feature type="transmembrane region" description="Helical" evidence="1">
    <location>
        <begin position="683"/>
        <end position="705"/>
    </location>
</feature>
<keyword evidence="1" id="KW-0812">Transmembrane</keyword>
<dbReference type="CDD" id="cd00177">
    <property type="entry name" value="START"/>
    <property type="match status" value="1"/>
</dbReference>
<feature type="transmembrane region" description="Helical" evidence="1">
    <location>
        <begin position="589"/>
        <end position="612"/>
    </location>
</feature>
<reference evidence="3 4" key="1">
    <citation type="journal article" date="2023" name="Commun. Biol.">
        <title>Genome analysis of Parmales, the sister group of diatoms, reveals the evolutionary specialization of diatoms from phago-mixotrophs to photoautotrophs.</title>
        <authorList>
            <person name="Ban H."/>
            <person name="Sato S."/>
            <person name="Yoshikawa S."/>
            <person name="Yamada K."/>
            <person name="Nakamura Y."/>
            <person name="Ichinomiya M."/>
            <person name="Sato N."/>
            <person name="Blanc-Mathieu R."/>
            <person name="Endo H."/>
            <person name="Kuwata A."/>
            <person name="Ogata H."/>
        </authorList>
    </citation>
    <scope>NUCLEOTIDE SEQUENCE [LARGE SCALE GENOMIC DNA]</scope>
</reference>
<feature type="transmembrane region" description="Helical" evidence="1">
    <location>
        <begin position="619"/>
        <end position="637"/>
    </location>
</feature>
<dbReference type="PANTHER" id="PTHR19308">
    <property type="entry name" value="PHOSPHATIDYLCHOLINE TRANSFER PROTEIN"/>
    <property type="match status" value="1"/>
</dbReference>
<evidence type="ECO:0000313" key="4">
    <source>
        <dbReference type="Proteomes" id="UP001165060"/>
    </source>
</evidence>
<organism evidence="3 4">
    <name type="scientific">Tetraparma gracilis</name>
    <dbReference type="NCBI Taxonomy" id="2962635"/>
    <lineage>
        <taxon>Eukaryota</taxon>
        <taxon>Sar</taxon>
        <taxon>Stramenopiles</taxon>
        <taxon>Ochrophyta</taxon>
        <taxon>Bolidophyceae</taxon>
        <taxon>Parmales</taxon>
        <taxon>Triparmaceae</taxon>
        <taxon>Tetraparma</taxon>
    </lineage>
</organism>
<feature type="transmembrane region" description="Helical" evidence="1">
    <location>
        <begin position="720"/>
        <end position="740"/>
    </location>
</feature>
<evidence type="ECO:0000256" key="1">
    <source>
        <dbReference type="SAM" id="Phobius"/>
    </source>
</evidence>
<protein>
    <recommendedName>
        <fullName evidence="2">START domain-containing protein</fullName>
    </recommendedName>
</protein>
<dbReference type="InterPro" id="IPR002913">
    <property type="entry name" value="START_lipid-bd_dom"/>
</dbReference>
<dbReference type="EMBL" id="BRYB01002883">
    <property type="protein sequence ID" value="GMI26989.1"/>
    <property type="molecule type" value="Genomic_DNA"/>
</dbReference>
<dbReference type="Gene3D" id="3.30.530.20">
    <property type="match status" value="1"/>
</dbReference>
<dbReference type="InterPro" id="IPR023393">
    <property type="entry name" value="START-like_dom_sf"/>
</dbReference>
<dbReference type="Pfam" id="PF01852">
    <property type="entry name" value="START"/>
    <property type="match status" value="1"/>
</dbReference>
<feature type="transmembrane region" description="Helical" evidence="1">
    <location>
        <begin position="643"/>
        <end position="662"/>
    </location>
</feature>
<proteinExistence type="predicted"/>
<sequence length="873" mass="96550">MIKLSKLLVASAYKIREEAKISQADEELGGDAFGDDVVEMNGAIAAIKQPQVYTQEETERLDQALVTFNEIGAKKLKNYRTNTKLHSAECTVGDALVTVRVKAEVRAEPEGIVAYAMGHAPTYSTAAGEVDSSFLGLNVLERASDHSVFIHSMYKSPPPLQNRDLCNLQMWRKLDNSTYFVMQQSFPHESCPVTADFTRMTTFRNFMITRVTPRLSRVEMLCRLDVNGSVGKRLNRMLTVPTLTVSLMGTQKFFAVTRSPDQYDEGDAKELGRLLFYGLKKHRKNESDLRNEVDAVIAKYSVLRACQAKHRILDEILLNVLNNKMLKNAFTVRSPLVALTGNEARRIGKSLANILLCSMTGDIAVDEWVLTFPALSELADERPWFRHAFAEIAAELLGEASFGVKFRACLGAGLSIMDLFSDGAVVTEYFITGENDAAWALLAMVGVNTLCQLGITIIQTSGLKKDKRKTMALESLAVVTFLKPGIDAYRVSSGAEQQPGSLLSPMMEMTTSRCSELVFEALPGMVLQSVVLLRKKEKTMTAIGSLLISAASASMTSTTSFFDVDVDPSRRGGATSEWFGLIPDQGRTLAFVNIFVMYALHVMAKGFSVALLAAVNTRWLLGFLLGDLGCLFAYKILMKDFYTFIPVPPSIQIIVTLLMRTGGKVGTDFMGSFFYRLPLMLGASYWLANLIKNQVTVFVLAYLYIEYAPEDDTKLGATTVWKISGGLVVMWAASFVYFVLKVADPKYRWTLWSAQTGYECTRGVFLKQTKPEHKITIFGYSETLWEAAIGAEVKAWTMANWGTWVAEKPSWFTERIISTVPDSYIPPEYLQQLGGNKRQRRGSAAPSIRESLRRFSEVEGVQEGGGGGGGGGV</sequence>
<dbReference type="SUPFAM" id="SSF55961">
    <property type="entry name" value="Bet v1-like"/>
    <property type="match status" value="1"/>
</dbReference>
<keyword evidence="1" id="KW-0472">Membrane</keyword>
<dbReference type="Proteomes" id="UP001165060">
    <property type="component" value="Unassembled WGS sequence"/>
</dbReference>
<feature type="domain" description="START" evidence="2">
    <location>
        <begin position="148"/>
        <end position="238"/>
    </location>
</feature>
<comment type="caution">
    <text evidence="3">The sequence shown here is derived from an EMBL/GenBank/DDBJ whole genome shotgun (WGS) entry which is preliminary data.</text>
</comment>
<dbReference type="InterPro" id="IPR051213">
    <property type="entry name" value="START_lipid_transfer"/>
</dbReference>
<keyword evidence="1" id="KW-1133">Transmembrane helix</keyword>
<name>A0ABQ6MJG9_9STRA</name>
<keyword evidence="4" id="KW-1185">Reference proteome</keyword>
<accession>A0ABQ6MJG9</accession>